<evidence type="ECO:0000259" key="5">
    <source>
        <dbReference type="PROSITE" id="PS50931"/>
    </source>
</evidence>
<dbReference type="AlphaFoldDB" id="A0A8J7DNF4"/>
<sequence length="306" mass="33499">MNKIHITLAQLQAFATVAEVGSFTIASERLGMTQSAISHSIANLEKGLQVTLLERGNRSRRVTRVNRAGSDRNSTQLTEIGHRVLFLAQTMLAGAEQIYQETAAVVGLATGKVRLGSFPSVSARILPKLLRQFQQRYPGIEVVLFEGTDDEVRDWIQTRVIDVGVVALPAEGFDLFPIVADDFKAIVSAEHELADRDSVHIRQLASAPFILSKAGCGPVILDLFRRVKRVPQIQFEIADMRTLFAMVQENMGVTIAPELALPQDLTGLSVLELEPKQTRQLAFGVLSNANATPAVRAFLDSVKTSL</sequence>
<comment type="caution">
    <text evidence="6">The sequence shown here is derived from an EMBL/GenBank/DDBJ whole genome shotgun (WGS) entry which is preliminary data.</text>
</comment>
<dbReference type="SUPFAM" id="SSF53850">
    <property type="entry name" value="Periplasmic binding protein-like II"/>
    <property type="match status" value="1"/>
</dbReference>
<dbReference type="GO" id="GO:0005829">
    <property type="term" value="C:cytosol"/>
    <property type="evidence" value="ECO:0007669"/>
    <property type="project" value="TreeGrafter"/>
</dbReference>
<dbReference type="EMBL" id="JADEXG010000078">
    <property type="protein sequence ID" value="MBE9080016.1"/>
    <property type="molecule type" value="Genomic_DNA"/>
</dbReference>
<dbReference type="PRINTS" id="PR00039">
    <property type="entry name" value="HTHLYSR"/>
</dbReference>
<dbReference type="InterPro" id="IPR036390">
    <property type="entry name" value="WH_DNA-bd_sf"/>
</dbReference>
<dbReference type="Proteomes" id="UP000636505">
    <property type="component" value="Unassembled WGS sequence"/>
</dbReference>
<evidence type="ECO:0000256" key="3">
    <source>
        <dbReference type="ARBA" id="ARBA00023125"/>
    </source>
</evidence>
<dbReference type="CDD" id="cd05466">
    <property type="entry name" value="PBP2_LTTR_substrate"/>
    <property type="match status" value="1"/>
</dbReference>
<dbReference type="SUPFAM" id="SSF46785">
    <property type="entry name" value="Winged helix' DNA-binding domain"/>
    <property type="match status" value="1"/>
</dbReference>
<dbReference type="Pfam" id="PF03466">
    <property type="entry name" value="LysR_substrate"/>
    <property type="match status" value="1"/>
</dbReference>
<organism evidence="6 7">
    <name type="scientific">Vasconcelosia minhoensis LEGE 07310</name>
    <dbReference type="NCBI Taxonomy" id="915328"/>
    <lineage>
        <taxon>Bacteria</taxon>
        <taxon>Bacillati</taxon>
        <taxon>Cyanobacteriota</taxon>
        <taxon>Cyanophyceae</taxon>
        <taxon>Nodosilineales</taxon>
        <taxon>Cymatolegaceae</taxon>
        <taxon>Vasconcelosia</taxon>
        <taxon>Vasconcelosia minhoensis</taxon>
    </lineage>
</organism>
<dbReference type="GO" id="GO:0003700">
    <property type="term" value="F:DNA-binding transcription factor activity"/>
    <property type="evidence" value="ECO:0007669"/>
    <property type="project" value="InterPro"/>
</dbReference>
<accession>A0A8J7DNF4</accession>
<dbReference type="InterPro" id="IPR005119">
    <property type="entry name" value="LysR_subst-bd"/>
</dbReference>
<keyword evidence="3" id="KW-0238">DNA-binding</keyword>
<evidence type="ECO:0000256" key="2">
    <source>
        <dbReference type="ARBA" id="ARBA00023015"/>
    </source>
</evidence>
<keyword evidence="7" id="KW-1185">Reference proteome</keyword>
<dbReference type="InterPro" id="IPR050950">
    <property type="entry name" value="HTH-type_LysR_regulators"/>
</dbReference>
<proteinExistence type="inferred from homology"/>
<keyword evidence="4" id="KW-0804">Transcription</keyword>
<evidence type="ECO:0000313" key="7">
    <source>
        <dbReference type="Proteomes" id="UP000636505"/>
    </source>
</evidence>
<evidence type="ECO:0000313" key="6">
    <source>
        <dbReference type="EMBL" id="MBE9080016.1"/>
    </source>
</evidence>
<dbReference type="PANTHER" id="PTHR30419:SF24">
    <property type="entry name" value="HTH-TYPE TRANSCRIPTIONAL REGULATOR CZCR"/>
    <property type="match status" value="1"/>
</dbReference>
<keyword evidence="2" id="KW-0805">Transcription regulation</keyword>
<evidence type="ECO:0000256" key="1">
    <source>
        <dbReference type="ARBA" id="ARBA00009437"/>
    </source>
</evidence>
<gene>
    <name evidence="6" type="ORF">IQ241_22450</name>
</gene>
<dbReference type="Gene3D" id="3.40.190.290">
    <property type="match status" value="1"/>
</dbReference>
<dbReference type="InterPro" id="IPR000847">
    <property type="entry name" value="LysR_HTH_N"/>
</dbReference>
<dbReference type="PANTHER" id="PTHR30419">
    <property type="entry name" value="HTH-TYPE TRANSCRIPTIONAL REGULATOR YBHD"/>
    <property type="match status" value="1"/>
</dbReference>
<dbReference type="PROSITE" id="PS50931">
    <property type="entry name" value="HTH_LYSR"/>
    <property type="match status" value="1"/>
</dbReference>
<feature type="domain" description="HTH lysR-type" evidence="5">
    <location>
        <begin position="6"/>
        <end position="63"/>
    </location>
</feature>
<comment type="similarity">
    <text evidence="1">Belongs to the LysR transcriptional regulatory family.</text>
</comment>
<dbReference type="RefSeq" id="WP_193911548.1">
    <property type="nucleotide sequence ID" value="NZ_JADEXG010000078.1"/>
</dbReference>
<reference evidence="6" key="1">
    <citation type="submission" date="2020-10" db="EMBL/GenBank/DDBJ databases">
        <authorList>
            <person name="Castelo-Branco R."/>
            <person name="Eusebio N."/>
            <person name="Adriana R."/>
            <person name="Vieira A."/>
            <person name="Brugerolle De Fraissinette N."/>
            <person name="Rezende De Castro R."/>
            <person name="Schneider M.P."/>
            <person name="Vasconcelos V."/>
            <person name="Leao P.N."/>
        </authorList>
    </citation>
    <scope>NUCLEOTIDE SEQUENCE</scope>
    <source>
        <strain evidence="6">LEGE 07310</strain>
    </source>
</reference>
<protein>
    <submittedName>
        <fullName evidence="6">LysR family transcriptional regulator</fullName>
    </submittedName>
</protein>
<dbReference type="GO" id="GO:0003677">
    <property type="term" value="F:DNA binding"/>
    <property type="evidence" value="ECO:0007669"/>
    <property type="project" value="UniProtKB-KW"/>
</dbReference>
<dbReference type="Gene3D" id="1.10.10.10">
    <property type="entry name" value="Winged helix-like DNA-binding domain superfamily/Winged helix DNA-binding domain"/>
    <property type="match status" value="1"/>
</dbReference>
<dbReference type="Pfam" id="PF00126">
    <property type="entry name" value="HTH_1"/>
    <property type="match status" value="1"/>
</dbReference>
<evidence type="ECO:0000256" key="4">
    <source>
        <dbReference type="ARBA" id="ARBA00023163"/>
    </source>
</evidence>
<dbReference type="InterPro" id="IPR036388">
    <property type="entry name" value="WH-like_DNA-bd_sf"/>
</dbReference>
<name>A0A8J7DNF4_9CYAN</name>